<evidence type="ECO:0000256" key="6">
    <source>
        <dbReference type="RuleBase" id="RU361157"/>
    </source>
</evidence>
<keyword evidence="2 6" id="KW-0812">Transmembrane</keyword>
<dbReference type="InterPro" id="IPR047817">
    <property type="entry name" value="ABC2_TM_bact-type"/>
</dbReference>
<comment type="subcellular location">
    <subcellularLocation>
        <location evidence="6">Cell membrane</location>
        <topology evidence="6">Multi-pass membrane protein</topology>
    </subcellularLocation>
    <subcellularLocation>
        <location evidence="1">Membrane</location>
        <topology evidence="1">Multi-pass membrane protein</topology>
    </subcellularLocation>
</comment>
<evidence type="ECO:0000256" key="3">
    <source>
        <dbReference type="ARBA" id="ARBA00022989"/>
    </source>
</evidence>
<dbReference type="InterPro" id="IPR052902">
    <property type="entry name" value="ABC-2_transporter"/>
</dbReference>
<dbReference type="InterPro" id="IPR013525">
    <property type="entry name" value="ABC2_TM"/>
</dbReference>
<keyword evidence="3 6" id="KW-1133">Transmembrane helix</keyword>
<dbReference type="EMBL" id="BAAANQ010000010">
    <property type="protein sequence ID" value="GAA2061487.1"/>
    <property type="molecule type" value="Genomic_DNA"/>
</dbReference>
<evidence type="ECO:0000256" key="2">
    <source>
        <dbReference type="ARBA" id="ARBA00022692"/>
    </source>
</evidence>
<sequence>MATTQESRASRAVLRSEFRLFTREPGAIFWILVFPTALISILGLIPAFREASEDLDGRRVIDLYVPVAVLLSMIVAGVQSMPAVLSGYRERGILRRLSATPARPQTLLTAQLVLHGTAIAVSVALALVVGRLAFSVALPDQLAGYLLALLLTGAAALALGAVITALSRTTKIAQTVGTVVFFPAMFTAGVWLPVQTMPDTLRDIVQLTPFGAASQALDQAATGAWPAWSHLGVMALWTMVLTAVAIRRFRWE</sequence>
<keyword evidence="6" id="KW-1003">Cell membrane</keyword>
<reference evidence="9" key="1">
    <citation type="journal article" date="2019" name="Int. J. Syst. Evol. Microbiol.">
        <title>The Global Catalogue of Microorganisms (GCM) 10K type strain sequencing project: providing services to taxonomists for standard genome sequencing and annotation.</title>
        <authorList>
            <consortium name="The Broad Institute Genomics Platform"/>
            <consortium name="The Broad Institute Genome Sequencing Center for Infectious Disease"/>
            <person name="Wu L."/>
            <person name="Ma J."/>
        </authorList>
    </citation>
    <scope>NUCLEOTIDE SEQUENCE [LARGE SCALE GENOMIC DNA]</scope>
    <source>
        <strain evidence="9">JCM 14549</strain>
    </source>
</reference>
<keyword evidence="5" id="KW-0046">Antibiotic resistance</keyword>
<feature type="transmembrane region" description="Helical" evidence="6">
    <location>
        <begin position="27"/>
        <end position="48"/>
    </location>
</feature>
<evidence type="ECO:0000259" key="7">
    <source>
        <dbReference type="PROSITE" id="PS51012"/>
    </source>
</evidence>
<keyword evidence="4 6" id="KW-0472">Membrane</keyword>
<proteinExistence type="inferred from homology"/>
<evidence type="ECO:0000256" key="5">
    <source>
        <dbReference type="ARBA" id="ARBA00023251"/>
    </source>
</evidence>
<accession>A0ABP5H357</accession>
<dbReference type="PANTHER" id="PTHR43027:SF2">
    <property type="entry name" value="TRANSPORT PERMEASE PROTEIN"/>
    <property type="match status" value="1"/>
</dbReference>
<dbReference type="Proteomes" id="UP001403094">
    <property type="component" value="Unassembled WGS sequence"/>
</dbReference>
<protein>
    <recommendedName>
        <fullName evidence="6">Transport permease protein</fullName>
    </recommendedName>
</protein>
<dbReference type="PIRSF" id="PIRSF006648">
    <property type="entry name" value="DrrB"/>
    <property type="match status" value="1"/>
</dbReference>
<gene>
    <name evidence="8" type="ORF">GCM10009757_44850</name>
</gene>
<feature type="transmembrane region" description="Helical" evidence="6">
    <location>
        <begin position="227"/>
        <end position="246"/>
    </location>
</feature>
<evidence type="ECO:0000313" key="9">
    <source>
        <dbReference type="Proteomes" id="UP001403094"/>
    </source>
</evidence>
<dbReference type="PRINTS" id="PR00164">
    <property type="entry name" value="ABC2TRNSPORT"/>
</dbReference>
<comment type="similarity">
    <text evidence="6">Belongs to the ABC-2 integral membrane protein family.</text>
</comment>
<dbReference type="PANTHER" id="PTHR43027">
    <property type="entry name" value="DOXORUBICIN RESISTANCE ABC TRANSPORTER PERMEASE PROTEIN DRRC-RELATED"/>
    <property type="match status" value="1"/>
</dbReference>
<evidence type="ECO:0000256" key="1">
    <source>
        <dbReference type="ARBA" id="ARBA00004141"/>
    </source>
</evidence>
<feature type="transmembrane region" description="Helical" evidence="6">
    <location>
        <begin position="63"/>
        <end position="85"/>
    </location>
</feature>
<feature type="transmembrane region" description="Helical" evidence="6">
    <location>
        <begin position="175"/>
        <end position="194"/>
    </location>
</feature>
<evidence type="ECO:0000313" key="8">
    <source>
        <dbReference type="EMBL" id="GAA2061487.1"/>
    </source>
</evidence>
<dbReference type="Pfam" id="PF01061">
    <property type="entry name" value="ABC2_membrane"/>
    <property type="match status" value="1"/>
</dbReference>
<organism evidence="8 9">
    <name type="scientific">Streptomyces cheonanensis</name>
    <dbReference type="NCBI Taxonomy" id="312720"/>
    <lineage>
        <taxon>Bacteria</taxon>
        <taxon>Bacillati</taxon>
        <taxon>Actinomycetota</taxon>
        <taxon>Actinomycetes</taxon>
        <taxon>Kitasatosporales</taxon>
        <taxon>Streptomycetaceae</taxon>
        <taxon>Streptomyces</taxon>
    </lineage>
</organism>
<feature type="domain" description="ABC transmembrane type-2" evidence="7">
    <location>
        <begin position="26"/>
        <end position="252"/>
    </location>
</feature>
<dbReference type="InterPro" id="IPR000412">
    <property type="entry name" value="ABC_2_transport"/>
</dbReference>
<evidence type="ECO:0000256" key="4">
    <source>
        <dbReference type="ARBA" id="ARBA00023136"/>
    </source>
</evidence>
<keyword evidence="9" id="KW-1185">Reference proteome</keyword>
<keyword evidence="6" id="KW-0813">Transport</keyword>
<feature type="transmembrane region" description="Helical" evidence="6">
    <location>
        <begin position="142"/>
        <end position="163"/>
    </location>
</feature>
<name>A0ABP5H357_9ACTN</name>
<feature type="transmembrane region" description="Helical" evidence="6">
    <location>
        <begin position="106"/>
        <end position="130"/>
    </location>
</feature>
<dbReference type="RefSeq" id="WP_176127418.1">
    <property type="nucleotide sequence ID" value="NZ_BAAANQ010000010.1"/>
</dbReference>
<dbReference type="PROSITE" id="PS51012">
    <property type="entry name" value="ABC_TM2"/>
    <property type="match status" value="1"/>
</dbReference>
<comment type="caution">
    <text evidence="8">The sequence shown here is derived from an EMBL/GenBank/DDBJ whole genome shotgun (WGS) entry which is preliminary data.</text>
</comment>